<sequence length="302" mass="34196">MRILNEKLWKEWGKKSNRLDTTATYTGGWPEIVVLCNLTRAPLSVQKHRVQEWLQSYACLVTVWKMMIKDVFTASPEPLDLGESYEFIDVPVDLVAGKKDKVIRPSMVRKHYKVMRDAGVDVSFNEFEYAHLDFTFSHREELLTYVMSRLLLVEVTPSEQRQSSQKGMKLKKKKKKKEVSASSCYSPAQPPAQPLISPFLATGKLLHRLNHNTASIAALTTFRSRRSKPPVTLSIYTLFSLYSSQSSMALAISFIALILLSSAIAFQRMSISGNSRDSSYMRELCLPSCSVKVFRVSVIVGE</sequence>
<evidence type="ECO:0000313" key="3">
    <source>
        <dbReference type="Proteomes" id="UP000266723"/>
    </source>
</evidence>
<dbReference type="Gene3D" id="3.40.50.1820">
    <property type="entry name" value="alpha/beta hydrolase"/>
    <property type="match status" value="1"/>
</dbReference>
<dbReference type="Proteomes" id="UP000266723">
    <property type="component" value="Unassembled WGS sequence"/>
</dbReference>
<proteinExistence type="predicted"/>
<organism evidence="2 3">
    <name type="scientific">Brassica cretica</name>
    <name type="common">Mustard</name>
    <dbReference type="NCBI Taxonomy" id="69181"/>
    <lineage>
        <taxon>Eukaryota</taxon>
        <taxon>Viridiplantae</taxon>
        <taxon>Streptophyta</taxon>
        <taxon>Embryophyta</taxon>
        <taxon>Tracheophyta</taxon>
        <taxon>Spermatophyta</taxon>
        <taxon>Magnoliopsida</taxon>
        <taxon>eudicotyledons</taxon>
        <taxon>Gunneridae</taxon>
        <taxon>Pentapetalae</taxon>
        <taxon>rosids</taxon>
        <taxon>malvids</taxon>
        <taxon>Brassicales</taxon>
        <taxon>Brassicaceae</taxon>
        <taxon>Brassiceae</taxon>
        <taxon>Brassica</taxon>
    </lineage>
</organism>
<evidence type="ECO:0000256" key="1">
    <source>
        <dbReference type="SAM" id="Phobius"/>
    </source>
</evidence>
<gene>
    <name evidence="2" type="ORF">DY000_02042790</name>
</gene>
<evidence type="ECO:0000313" key="2">
    <source>
        <dbReference type="EMBL" id="KAF3529718.1"/>
    </source>
</evidence>
<dbReference type="EMBL" id="QGKV02001507">
    <property type="protein sequence ID" value="KAF3529718.1"/>
    <property type="molecule type" value="Genomic_DNA"/>
</dbReference>
<dbReference type="SUPFAM" id="SSF53474">
    <property type="entry name" value="alpha/beta-Hydrolases"/>
    <property type="match status" value="1"/>
</dbReference>
<keyword evidence="3" id="KW-1185">Reference proteome</keyword>
<reference evidence="2 3" key="1">
    <citation type="journal article" date="2020" name="BMC Genomics">
        <title>Intraspecific diversification of the crop wild relative Brassica cretica Lam. using demographic model selection.</title>
        <authorList>
            <person name="Kioukis A."/>
            <person name="Michalopoulou V.A."/>
            <person name="Briers L."/>
            <person name="Pirintsos S."/>
            <person name="Studholme D.J."/>
            <person name="Pavlidis P."/>
            <person name="Sarris P.F."/>
        </authorList>
    </citation>
    <scope>NUCLEOTIDE SEQUENCE [LARGE SCALE GENOMIC DNA]</scope>
    <source>
        <strain evidence="3">cv. PFS-1207/04</strain>
    </source>
</reference>
<dbReference type="InterPro" id="IPR029058">
    <property type="entry name" value="AB_hydrolase_fold"/>
</dbReference>
<name>A0ABQ7BBY2_BRACR</name>
<keyword evidence="1" id="KW-0812">Transmembrane</keyword>
<keyword evidence="1" id="KW-1133">Transmembrane helix</keyword>
<comment type="caution">
    <text evidence="2">The sequence shown here is derived from an EMBL/GenBank/DDBJ whole genome shotgun (WGS) entry which is preliminary data.</text>
</comment>
<evidence type="ECO:0008006" key="4">
    <source>
        <dbReference type="Google" id="ProtNLM"/>
    </source>
</evidence>
<protein>
    <recommendedName>
        <fullName evidence="4">Alpha/beta hydrolase fold-3 domain-containing protein</fullName>
    </recommendedName>
</protein>
<accession>A0ABQ7BBY2</accession>
<keyword evidence="1" id="KW-0472">Membrane</keyword>
<feature type="transmembrane region" description="Helical" evidence="1">
    <location>
        <begin position="248"/>
        <end position="266"/>
    </location>
</feature>